<evidence type="ECO:0008006" key="4">
    <source>
        <dbReference type="Google" id="ProtNLM"/>
    </source>
</evidence>
<accession>A0A6M4GDY9</accession>
<evidence type="ECO:0000313" key="2">
    <source>
        <dbReference type="EMBL" id="QJR04534.1"/>
    </source>
</evidence>
<gene>
    <name evidence="2" type="ORF">HH800_21435</name>
</gene>
<proteinExistence type="predicted"/>
<dbReference type="EMBL" id="CP053021">
    <property type="protein sequence ID" value="QJR04534.1"/>
    <property type="molecule type" value="Genomic_DNA"/>
</dbReference>
<dbReference type="Proteomes" id="UP000502611">
    <property type="component" value="Chromosome"/>
</dbReference>
<reference evidence="2 3" key="1">
    <citation type="submission" date="2020-04" db="EMBL/GenBank/DDBJ databases">
        <title>The Whole Genome Analysis of High salt-tolerant Sphingobium yanoikuyae YC-XJ2 with Aryl organophosphorus flame retardants (aryl-OPFRs)-degrading capacity and characteristics of Related phosphotriesterase.</title>
        <authorList>
            <person name="Li X."/>
        </authorList>
    </citation>
    <scope>NUCLEOTIDE SEQUENCE [LARGE SCALE GENOMIC DNA]</scope>
    <source>
        <strain evidence="2 3">YC-XJ2</strain>
    </source>
</reference>
<evidence type="ECO:0000256" key="1">
    <source>
        <dbReference type="SAM" id="MobiDB-lite"/>
    </source>
</evidence>
<sequence>MSRANPFGDLDDFGSDNSAKPVPADAIEKIAQSSGFPSRKAGAAKAGETASWTGEATSPSPAPIPTTPATASQPVRQPRRHVTGRNRQINIKATEETIEELYRIADAMKLPLGAVLEQALAALERQREE</sequence>
<feature type="region of interest" description="Disordered" evidence="1">
    <location>
        <begin position="1"/>
        <end position="87"/>
    </location>
</feature>
<organism evidence="2 3">
    <name type="scientific">Sphingobium yanoikuyae</name>
    <name type="common">Sphingomonas yanoikuyae</name>
    <dbReference type="NCBI Taxonomy" id="13690"/>
    <lineage>
        <taxon>Bacteria</taxon>
        <taxon>Pseudomonadati</taxon>
        <taxon>Pseudomonadota</taxon>
        <taxon>Alphaproteobacteria</taxon>
        <taxon>Sphingomonadales</taxon>
        <taxon>Sphingomonadaceae</taxon>
        <taxon>Sphingobium</taxon>
    </lineage>
</organism>
<evidence type="ECO:0000313" key="3">
    <source>
        <dbReference type="Proteomes" id="UP000502611"/>
    </source>
</evidence>
<protein>
    <recommendedName>
        <fullName evidence="4">Stability/partitioning determinant</fullName>
    </recommendedName>
</protein>
<name>A0A6M4GDY9_SPHYA</name>
<dbReference type="AlphaFoldDB" id="A0A6M4GDY9"/>
<dbReference type="RefSeq" id="WP_069337474.1">
    <property type="nucleotide sequence ID" value="NZ_CP053021.1"/>
</dbReference>